<dbReference type="GO" id="GO:0016758">
    <property type="term" value="F:hexosyltransferase activity"/>
    <property type="evidence" value="ECO:0007669"/>
    <property type="project" value="TreeGrafter"/>
</dbReference>
<evidence type="ECO:0000259" key="1">
    <source>
        <dbReference type="Pfam" id="PF00534"/>
    </source>
</evidence>
<dbReference type="OrthoDB" id="9790710at2"/>
<reference evidence="3 4" key="1">
    <citation type="submission" date="2008-04" db="EMBL/GenBank/DDBJ databases">
        <title>Draft genome sequence of Bacteroides intestinalis (DSM 17393).</title>
        <authorList>
            <person name="Sudarsanam P."/>
            <person name="Ley R."/>
            <person name="Guruge J."/>
            <person name="Turnbaugh P.J."/>
            <person name="Mahowald M."/>
            <person name="Liep D."/>
            <person name="Gordon J."/>
        </authorList>
    </citation>
    <scope>NUCLEOTIDE SEQUENCE [LARGE SCALE GENOMIC DNA]</scope>
    <source>
        <strain evidence="3 4">DSM 17393</strain>
    </source>
</reference>
<comment type="caution">
    <text evidence="3">The sequence shown here is derived from an EMBL/GenBank/DDBJ whole genome shotgun (WGS) entry which is preliminary data.</text>
</comment>
<keyword evidence="3" id="KW-0808">Transferase</keyword>
<dbReference type="PANTHER" id="PTHR45947:SF3">
    <property type="entry name" value="SULFOQUINOVOSYL TRANSFERASE SQD2"/>
    <property type="match status" value="1"/>
</dbReference>
<dbReference type="EC" id="2.4.-.-" evidence="3"/>
<feature type="domain" description="Glycosyltransferase subfamily 4-like N-terminal" evidence="2">
    <location>
        <begin position="15"/>
        <end position="145"/>
    </location>
</feature>
<dbReference type="EMBL" id="ABJL02000008">
    <property type="protein sequence ID" value="EDV03193.1"/>
    <property type="molecule type" value="Genomic_DNA"/>
</dbReference>
<dbReference type="STRING" id="471870.BACINT_02307"/>
<accession>B3CDD2</accession>
<dbReference type="RefSeq" id="WP_007662949.1">
    <property type="nucleotide sequence ID" value="NZ_ABJL02000008.1"/>
</dbReference>
<keyword evidence="3" id="KW-0328">Glycosyltransferase</keyword>
<gene>
    <name evidence="3" type="ORF">BACINT_02307</name>
</gene>
<dbReference type="InterPro" id="IPR050194">
    <property type="entry name" value="Glycosyltransferase_grp1"/>
</dbReference>
<dbReference type="InterPro" id="IPR001296">
    <property type="entry name" value="Glyco_trans_1"/>
</dbReference>
<dbReference type="AlphaFoldDB" id="B3CDD2"/>
<evidence type="ECO:0000313" key="3">
    <source>
        <dbReference type="EMBL" id="EDV03193.1"/>
    </source>
</evidence>
<dbReference type="PANTHER" id="PTHR45947">
    <property type="entry name" value="SULFOQUINOVOSYL TRANSFERASE SQD2"/>
    <property type="match status" value="1"/>
</dbReference>
<dbReference type="InterPro" id="IPR028098">
    <property type="entry name" value="Glyco_trans_4-like_N"/>
</dbReference>
<evidence type="ECO:0000313" key="4">
    <source>
        <dbReference type="Proteomes" id="UP000004596"/>
    </source>
</evidence>
<dbReference type="eggNOG" id="COG0438">
    <property type="taxonomic scope" value="Bacteria"/>
</dbReference>
<organism evidence="3 4">
    <name type="scientific">Bacteroides intestinalis DSM 17393</name>
    <dbReference type="NCBI Taxonomy" id="471870"/>
    <lineage>
        <taxon>Bacteria</taxon>
        <taxon>Pseudomonadati</taxon>
        <taxon>Bacteroidota</taxon>
        <taxon>Bacteroidia</taxon>
        <taxon>Bacteroidales</taxon>
        <taxon>Bacteroidaceae</taxon>
        <taxon>Bacteroides</taxon>
    </lineage>
</organism>
<evidence type="ECO:0000259" key="2">
    <source>
        <dbReference type="Pfam" id="PF13477"/>
    </source>
</evidence>
<dbReference type="SUPFAM" id="SSF53756">
    <property type="entry name" value="UDP-Glycosyltransferase/glycogen phosphorylase"/>
    <property type="match status" value="1"/>
</dbReference>
<dbReference type="CDD" id="cd03808">
    <property type="entry name" value="GT4_CapM-like"/>
    <property type="match status" value="1"/>
</dbReference>
<dbReference type="Proteomes" id="UP000004596">
    <property type="component" value="Unassembled WGS sequence"/>
</dbReference>
<protein>
    <submittedName>
        <fullName evidence="3">Glycosyltransferase, group 1 family protein</fullName>
        <ecNumber evidence="3">2.4.-.-</ecNumber>
    </submittedName>
</protein>
<name>B3CDD2_9BACE</name>
<reference evidence="3 4" key="2">
    <citation type="submission" date="2008-04" db="EMBL/GenBank/DDBJ databases">
        <authorList>
            <person name="Fulton L."/>
            <person name="Clifton S."/>
            <person name="Fulton B."/>
            <person name="Xu J."/>
            <person name="Minx P."/>
            <person name="Pepin K.H."/>
            <person name="Johnson M."/>
            <person name="Thiruvilangam P."/>
            <person name="Bhonagiri V."/>
            <person name="Nash W.E."/>
            <person name="Mardis E.R."/>
            <person name="Wilson R.K."/>
        </authorList>
    </citation>
    <scope>NUCLEOTIDE SEQUENCE [LARGE SCALE GENOMIC DNA]</scope>
    <source>
        <strain evidence="3 4">DSM 17393</strain>
    </source>
</reference>
<dbReference type="Gene3D" id="3.40.50.2000">
    <property type="entry name" value="Glycogen Phosphorylase B"/>
    <property type="match status" value="2"/>
</dbReference>
<dbReference type="Pfam" id="PF13477">
    <property type="entry name" value="Glyco_trans_4_2"/>
    <property type="match status" value="1"/>
</dbReference>
<proteinExistence type="predicted"/>
<dbReference type="Pfam" id="PF00534">
    <property type="entry name" value="Glycos_transf_1"/>
    <property type="match status" value="1"/>
</dbReference>
<sequence>MNILHVVNISFVIPYFLGNQLSYFNKKGYKEYIVCSSSPELESFSRIYGFEYKEVEILRKISVMKDFVAISKTMQYIKSKQIDIVVGHTPKGALIAMIAAFILRVPVRIYFRHGLVYETSMGFKRKLLISIDKLVAALATKIVCVSPSLYKKSIDDKLNLVSKQVLLSKGTCNGIDVGRFNKENLDLKRLKDLKDSLGIADSSFVVGYTGRLVRDKGIVELVKAFQILTQRHDNMVLLLVGMMEERDSLPIEIKRFIQDTSSIINTGYVLNSIIEYYYALMNVFVFPSYREGFGMSTLEASSMELPIITARVTGCVDSIIEEQTGVFVEHTPECIINAIERFYSNEKLRLNFGKNGRNFVVDNFEQHVIWTEIEKLYQ</sequence>
<dbReference type="GeneID" id="26159673"/>
<feature type="domain" description="Glycosyl transferase family 1" evidence="1">
    <location>
        <begin position="193"/>
        <end position="358"/>
    </location>
</feature>